<evidence type="ECO:0000256" key="4">
    <source>
        <dbReference type="ARBA" id="ARBA00023136"/>
    </source>
</evidence>
<dbReference type="Proteomes" id="UP000664554">
    <property type="component" value="Unassembled WGS sequence"/>
</dbReference>
<dbReference type="Pfam" id="PF04191">
    <property type="entry name" value="PEMT"/>
    <property type="match status" value="1"/>
</dbReference>
<keyword evidence="3 5" id="KW-1133">Transmembrane helix</keyword>
<reference evidence="6 7" key="1">
    <citation type="submission" date="2021-03" db="EMBL/GenBank/DDBJ databases">
        <authorList>
            <person name="Shang D.-D."/>
            <person name="Du Z.-J."/>
            <person name="Chen G.-J."/>
        </authorList>
    </citation>
    <scope>NUCLEOTIDE SEQUENCE [LARGE SCALE GENOMIC DNA]</scope>
    <source>
        <strain evidence="6 7">F1192</strain>
    </source>
</reference>
<accession>A0ABS3NL19</accession>
<organism evidence="6 7">
    <name type="scientific">Psychrobacter coccoides</name>
    <dbReference type="NCBI Taxonomy" id="2818440"/>
    <lineage>
        <taxon>Bacteria</taxon>
        <taxon>Pseudomonadati</taxon>
        <taxon>Pseudomonadota</taxon>
        <taxon>Gammaproteobacteria</taxon>
        <taxon>Moraxellales</taxon>
        <taxon>Moraxellaceae</taxon>
        <taxon>Psychrobacter</taxon>
    </lineage>
</organism>
<evidence type="ECO:0000256" key="3">
    <source>
        <dbReference type="ARBA" id="ARBA00022989"/>
    </source>
</evidence>
<feature type="transmembrane region" description="Helical" evidence="5">
    <location>
        <begin position="95"/>
        <end position="125"/>
    </location>
</feature>
<evidence type="ECO:0000313" key="6">
    <source>
        <dbReference type="EMBL" id="MBO1530107.1"/>
    </source>
</evidence>
<comment type="subcellular location">
    <subcellularLocation>
        <location evidence="1">Endomembrane system</location>
        <topology evidence="1">Multi-pass membrane protein</topology>
    </subcellularLocation>
</comment>
<dbReference type="PANTHER" id="PTHR12714:SF24">
    <property type="entry name" value="SLR1182 PROTEIN"/>
    <property type="match status" value="1"/>
</dbReference>
<dbReference type="RefSeq" id="WP_207989554.1">
    <property type="nucleotide sequence ID" value="NZ_JAGBKM010000003.1"/>
</dbReference>
<keyword evidence="4 5" id="KW-0472">Membrane</keyword>
<keyword evidence="7" id="KW-1185">Reference proteome</keyword>
<dbReference type="PANTHER" id="PTHR12714">
    <property type="entry name" value="PROTEIN-S ISOPRENYLCYSTEINE O-METHYLTRANSFERASE"/>
    <property type="match status" value="1"/>
</dbReference>
<sequence length="156" mass="17246">MLKLSSLELKVPPVVHFAVTGGAMYFVAKQLPTFDYSLTGSKGLVSALAIAGVTLGVKGVIEFRKAQTTPNPHTPDKASALVTEGVYQYSRNPMYFGLLTVLIAWGLYLSNLLTLLLLPLFVVVMNQLQIKPEERVLAKKFGEAYQAYKAKVRRWI</sequence>
<keyword evidence="2 5" id="KW-0812">Transmembrane</keyword>
<comment type="caution">
    <text evidence="6">The sequence shown here is derived from an EMBL/GenBank/DDBJ whole genome shotgun (WGS) entry which is preliminary data.</text>
</comment>
<dbReference type="Gene3D" id="1.20.120.1630">
    <property type="match status" value="1"/>
</dbReference>
<gene>
    <name evidence="6" type="ORF">J3492_02630</name>
</gene>
<proteinExistence type="predicted"/>
<evidence type="ECO:0000256" key="5">
    <source>
        <dbReference type="SAM" id="Phobius"/>
    </source>
</evidence>
<evidence type="ECO:0000313" key="7">
    <source>
        <dbReference type="Proteomes" id="UP000664554"/>
    </source>
</evidence>
<protein>
    <submittedName>
        <fullName evidence="6">Isoprenylcysteine carboxylmethyltransferase family protein</fullName>
    </submittedName>
</protein>
<evidence type="ECO:0000256" key="1">
    <source>
        <dbReference type="ARBA" id="ARBA00004127"/>
    </source>
</evidence>
<name>A0ABS3NL19_9GAMM</name>
<dbReference type="EMBL" id="JAGBKM010000003">
    <property type="protein sequence ID" value="MBO1530107.1"/>
    <property type="molecule type" value="Genomic_DNA"/>
</dbReference>
<dbReference type="InterPro" id="IPR007318">
    <property type="entry name" value="Phopholipid_MeTrfase"/>
</dbReference>
<evidence type="ECO:0000256" key="2">
    <source>
        <dbReference type="ARBA" id="ARBA00022692"/>
    </source>
</evidence>